<evidence type="ECO:0000313" key="3">
    <source>
        <dbReference type="Proteomes" id="UP000696931"/>
    </source>
</evidence>
<protein>
    <submittedName>
        <fullName evidence="2">Polysaccharide deacetylase family protein</fullName>
    </submittedName>
</protein>
<feature type="domain" description="NodB homology" evidence="1">
    <location>
        <begin position="23"/>
        <end position="295"/>
    </location>
</feature>
<evidence type="ECO:0000259" key="1">
    <source>
        <dbReference type="PROSITE" id="PS51677"/>
    </source>
</evidence>
<organism evidence="2 3">
    <name type="scientific">Eiseniibacteriota bacterium</name>
    <dbReference type="NCBI Taxonomy" id="2212470"/>
    <lineage>
        <taxon>Bacteria</taxon>
        <taxon>Candidatus Eiseniibacteriota</taxon>
    </lineage>
</organism>
<comment type="caution">
    <text evidence="2">The sequence shown here is derived from an EMBL/GenBank/DDBJ whole genome shotgun (WGS) entry which is preliminary data.</text>
</comment>
<dbReference type="PANTHER" id="PTHR47561:SF1">
    <property type="entry name" value="POLYSACCHARIDE DEACETYLASE FAMILY PROTEIN (AFU_ORTHOLOGUE AFUA_6G05030)"/>
    <property type="match status" value="1"/>
</dbReference>
<accession>A0A933SGW2</accession>
<dbReference type="SUPFAM" id="SSF88713">
    <property type="entry name" value="Glycoside hydrolase/deacetylase"/>
    <property type="match status" value="1"/>
</dbReference>
<dbReference type="AlphaFoldDB" id="A0A933SGW2"/>
<dbReference type="PROSITE" id="PS51677">
    <property type="entry name" value="NODB"/>
    <property type="match status" value="1"/>
</dbReference>
<proteinExistence type="predicted"/>
<dbReference type="CDD" id="cd10941">
    <property type="entry name" value="CE4_PuuE_HpPgdA_like_2"/>
    <property type="match status" value="1"/>
</dbReference>
<dbReference type="PANTHER" id="PTHR47561">
    <property type="entry name" value="POLYSACCHARIDE DEACETYLASE FAMILY PROTEIN (AFU_ORTHOLOGUE AFUA_6G05030)"/>
    <property type="match status" value="1"/>
</dbReference>
<dbReference type="Pfam" id="PF11959">
    <property type="entry name" value="DUF3473"/>
    <property type="match status" value="1"/>
</dbReference>
<dbReference type="InterPro" id="IPR011330">
    <property type="entry name" value="Glyco_hydro/deAcase_b/a-brl"/>
</dbReference>
<dbReference type="InterPro" id="IPR045235">
    <property type="entry name" value="PuuE_HpPgdA-like"/>
</dbReference>
<dbReference type="InterPro" id="IPR002509">
    <property type="entry name" value="NODB_dom"/>
</dbReference>
<dbReference type="Pfam" id="PF01522">
    <property type="entry name" value="Polysacc_deac_1"/>
    <property type="match status" value="1"/>
</dbReference>
<dbReference type="GO" id="GO:0016810">
    <property type="term" value="F:hydrolase activity, acting on carbon-nitrogen (but not peptide) bonds"/>
    <property type="evidence" value="ECO:0007669"/>
    <property type="project" value="InterPro"/>
</dbReference>
<reference evidence="2" key="1">
    <citation type="submission" date="2020-07" db="EMBL/GenBank/DDBJ databases">
        <title>Huge and variable diversity of episymbiotic CPR bacteria and DPANN archaea in groundwater ecosystems.</title>
        <authorList>
            <person name="He C.Y."/>
            <person name="Keren R."/>
            <person name="Whittaker M."/>
            <person name="Farag I.F."/>
            <person name="Doudna J."/>
            <person name="Cate J.H.D."/>
            <person name="Banfield J.F."/>
        </authorList>
    </citation>
    <scope>NUCLEOTIDE SEQUENCE</scope>
    <source>
        <strain evidence="2">NC_groundwater_1813_Pr3_B-0.1um_71_17</strain>
    </source>
</reference>
<dbReference type="InterPro" id="IPR022560">
    <property type="entry name" value="DUF3473"/>
</dbReference>
<dbReference type="EMBL" id="JACRIW010000118">
    <property type="protein sequence ID" value="MBI5171096.1"/>
    <property type="molecule type" value="Genomic_DNA"/>
</dbReference>
<evidence type="ECO:0000313" key="2">
    <source>
        <dbReference type="EMBL" id="MBI5171096.1"/>
    </source>
</evidence>
<dbReference type="Gene3D" id="3.20.20.370">
    <property type="entry name" value="Glycoside hydrolase/deacetylase"/>
    <property type="match status" value="1"/>
</dbReference>
<gene>
    <name evidence="2" type="ORF">HZA61_16540</name>
</gene>
<sequence length="295" mass="33965">MSAPNPFPHLASFSFDIEDWHHSEVNRVSDEARGRESIVVKGTEAILDLLKRHGLRCTFFVLGDVVRDHPALIRRMVDEGHELACHGMSHRPVWRATPETFRDELREFREVVTGALGEFPVIGFRAPTFSIDKTNPWALEVLRAEGYRYDSSIFPMKVKMYGTPGAPCWIYRPSPVDLTRHDPHADLVEFPVATAQVFKVRFPVGGGFYLRALPLPVFRAGLDYILRRRPFVLYLHPREVTPESHRMSLDPLDGFITYVNLHTVVEKLEHLFGRYRWAPMREILEREGWLGPPKG</sequence>
<name>A0A933SGW2_UNCEI</name>
<dbReference type="Proteomes" id="UP000696931">
    <property type="component" value="Unassembled WGS sequence"/>
</dbReference>
<dbReference type="GO" id="GO:0005975">
    <property type="term" value="P:carbohydrate metabolic process"/>
    <property type="evidence" value="ECO:0007669"/>
    <property type="project" value="InterPro"/>
</dbReference>